<dbReference type="Pfam" id="PF03401">
    <property type="entry name" value="TctC"/>
    <property type="match status" value="1"/>
</dbReference>
<protein>
    <submittedName>
        <fullName evidence="3">Tripartite-type tricarboxylate transporter, receptor component TctC</fullName>
    </submittedName>
</protein>
<evidence type="ECO:0000256" key="2">
    <source>
        <dbReference type="SAM" id="SignalP"/>
    </source>
</evidence>
<accession>A0A1M5QDT3</accession>
<keyword evidence="3" id="KW-0675">Receptor</keyword>
<dbReference type="EMBL" id="FQXE01000002">
    <property type="protein sequence ID" value="SHH12051.1"/>
    <property type="molecule type" value="Genomic_DNA"/>
</dbReference>
<sequence>MKLSRLVLGSCLMFVMGAGAQADETKFPEKPVVVIVPYSPGGGSDNVSRAMARYLTEQWGKTVVVENKPGADGLIATNETIRAKPDGYTLLVSIPAIAMLKYTNKSIKTDPLTQLTPVSMMATGPTAIVVKGKTDIKTVADYKRYCANEANNCSWASGEPFTLMVGTGLMSELALTGKVTNVRYAGTSAAVSDVIGGHVTSLVTGTSSVLSAHKSGDLRILAVSADKRLVELPDVPTYAEAGLGDVKFTNNWYGIFAPAGTPEPIKKKIADGFNKAANAPEVLKVLKPLLLSPVGSSPEEFARQLAQDQKVIDASAASVFSEKVN</sequence>
<feature type="signal peptide" evidence="2">
    <location>
        <begin position="1"/>
        <end position="22"/>
    </location>
</feature>
<gene>
    <name evidence="3" type="ORF">SAMN04488135_102238</name>
</gene>
<dbReference type="PIRSF" id="PIRSF017082">
    <property type="entry name" value="YflP"/>
    <property type="match status" value="1"/>
</dbReference>
<dbReference type="Gene3D" id="3.40.190.10">
    <property type="entry name" value="Periplasmic binding protein-like II"/>
    <property type="match status" value="1"/>
</dbReference>
<dbReference type="SUPFAM" id="SSF53850">
    <property type="entry name" value="Periplasmic binding protein-like II"/>
    <property type="match status" value="1"/>
</dbReference>
<dbReference type="AlphaFoldDB" id="A0A1M5QDT3"/>
<comment type="similarity">
    <text evidence="1">Belongs to the UPF0065 (bug) family.</text>
</comment>
<feature type="chain" id="PRO_5012951605" evidence="2">
    <location>
        <begin position="23"/>
        <end position="325"/>
    </location>
</feature>
<reference evidence="3 4" key="1">
    <citation type="submission" date="2016-11" db="EMBL/GenBank/DDBJ databases">
        <authorList>
            <person name="Jaros S."/>
            <person name="Januszkiewicz K."/>
            <person name="Wedrychowicz H."/>
        </authorList>
    </citation>
    <scope>NUCLEOTIDE SEQUENCE [LARGE SCALE GENOMIC DNA]</scope>
    <source>
        <strain evidence="3 4">CGMCC 1.10190</strain>
    </source>
</reference>
<dbReference type="InterPro" id="IPR005064">
    <property type="entry name" value="BUG"/>
</dbReference>
<name>A0A1M5QDT3_9BURK</name>
<dbReference type="PANTHER" id="PTHR42928">
    <property type="entry name" value="TRICARBOXYLATE-BINDING PROTEIN"/>
    <property type="match status" value="1"/>
</dbReference>
<proteinExistence type="inferred from homology"/>
<keyword evidence="4" id="KW-1185">Reference proteome</keyword>
<evidence type="ECO:0000313" key="4">
    <source>
        <dbReference type="Proteomes" id="UP000184226"/>
    </source>
</evidence>
<evidence type="ECO:0000256" key="1">
    <source>
        <dbReference type="ARBA" id="ARBA00006987"/>
    </source>
</evidence>
<dbReference type="Proteomes" id="UP000184226">
    <property type="component" value="Unassembled WGS sequence"/>
</dbReference>
<organism evidence="3 4">
    <name type="scientific">Pollutimonas bauzanensis</name>
    <dbReference type="NCBI Taxonomy" id="658167"/>
    <lineage>
        <taxon>Bacteria</taxon>
        <taxon>Pseudomonadati</taxon>
        <taxon>Pseudomonadota</taxon>
        <taxon>Betaproteobacteria</taxon>
        <taxon>Burkholderiales</taxon>
        <taxon>Alcaligenaceae</taxon>
        <taxon>Pollutimonas</taxon>
    </lineage>
</organism>
<evidence type="ECO:0000313" key="3">
    <source>
        <dbReference type="EMBL" id="SHH12051.1"/>
    </source>
</evidence>
<dbReference type="CDD" id="cd07012">
    <property type="entry name" value="PBP2_Bug_TTT"/>
    <property type="match status" value="1"/>
</dbReference>
<dbReference type="RefSeq" id="WP_178372264.1">
    <property type="nucleotide sequence ID" value="NZ_FQXE01000002.1"/>
</dbReference>
<keyword evidence="2" id="KW-0732">Signal</keyword>
<dbReference type="PANTHER" id="PTHR42928:SF5">
    <property type="entry name" value="BLR1237 PROTEIN"/>
    <property type="match status" value="1"/>
</dbReference>
<dbReference type="Gene3D" id="3.40.190.150">
    <property type="entry name" value="Bordetella uptake gene, domain 1"/>
    <property type="match status" value="1"/>
</dbReference>
<dbReference type="STRING" id="658167.SAMN04488135_102238"/>
<dbReference type="InterPro" id="IPR042100">
    <property type="entry name" value="Bug_dom1"/>
</dbReference>